<evidence type="ECO:0000313" key="11">
    <source>
        <dbReference type="Proteomes" id="UP000199306"/>
    </source>
</evidence>
<protein>
    <recommendedName>
        <fullName evidence="2">histidine kinase</fullName>
        <ecNumber evidence="2">2.7.13.3</ecNumber>
    </recommendedName>
</protein>
<keyword evidence="4" id="KW-0808">Transferase</keyword>
<dbReference type="EMBL" id="FOXH01000006">
    <property type="protein sequence ID" value="SFP86196.1"/>
    <property type="molecule type" value="Genomic_DNA"/>
</dbReference>
<dbReference type="InterPro" id="IPR003594">
    <property type="entry name" value="HATPase_dom"/>
</dbReference>
<dbReference type="PANTHER" id="PTHR45436">
    <property type="entry name" value="SENSOR HISTIDINE KINASE YKOH"/>
    <property type="match status" value="1"/>
</dbReference>
<evidence type="ECO:0000313" key="10">
    <source>
        <dbReference type="EMBL" id="SFP86196.1"/>
    </source>
</evidence>
<evidence type="ECO:0000256" key="2">
    <source>
        <dbReference type="ARBA" id="ARBA00012438"/>
    </source>
</evidence>
<evidence type="ECO:0000256" key="3">
    <source>
        <dbReference type="ARBA" id="ARBA00022553"/>
    </source>
</evidence>
<dbReference type="CDD" id="cd00082">
    <property type="entry name" value="HisKA"/>
    <property type="match status" value="1"/>
</dbReference>
<sequence>MKLINQFTLWYLAIFAFVLLVGGVLIYYKFESQIEYAQSKELEKQLVHIAQKIKIGIPANKIVREQIQIRELKYSAPTVRLHLSDTIAWSRQLQRMERQIKAASSYKINGKHYYISVYNMMIRAQDVTKLVIQAMLWIFVLLLILLLIFIRIGSEKILSPFNQSLVAIHKFSLKQKKAISLPETGILEFKELNHFLQKMTKKALCDYNSLKEFSENASHELQTPLAIIQGKLELLMESDINDEQATLILTALNALDKLTKTNQSLILLTKLENEEYESIEQINFSQLVNETMKGFEELIDMKSIHLEKQICDNVLLKLHPVLASILLNNLLSNAIRHNNFDGCISVQLSTSKLLIENSGNPPTIPTEEFFHRFKKSNPDSIGLGLSIVKQICELHLFNIQYLFRNNKHAIEVTFNKRA</sequence>
<gene>
    <name evidence="10" type="ORF">SAMN04515674_106190</name>
</gene>
<dbReference type="EC" id="2.7.13.3" evidence="2"/>
<dbReference type="PROSITE" id="PS50109">
    <property type="entry name" value="HIS_KIN"/>
    <property type="match status" value="1"/>
</dbReference>
<name>A0A1I5TV65_9BACT</name>
<keyword evidence="6 10" id="KW-0418">Kinase</keyword>
<dbReference type="RefSeq" id="WP_092017401.1">
    <property type="nucleotide sequence ID" value="NZ_FOXH01000006.1"/>
</dbReference>
<evidence type="ECO:0000256" key="4">
    <source>
        <dbReference type="ARBA" id="ARBA00022679"/>
    </source>
</evidence>
<evidence type="ECO:0000259" key="9">
    <source>
        <dbReference type="PROSITE" id="PS50109"/>
    </source>
</evidence>
<dbReference type="OrthoDB" id="1522504at2"/>
<dbReference type="Gene3D" id="3.30.565.10">
    <property type="entry name" value="Histidine kinase-like ATPase, C-terminal domain"/>
    <property type="match status" value="1"/>
</dbReference>
<keyword evidence="8" id="KW-0472">Membrane</keyword>
<dbReference type="Gene3D" id="1.10.287.130">
    <property type="match status" value="1"/>
</dbReference>
<dbReference type="InterPro" id="IPR050428">
    <property type="entry name" value="TCS_sensor_his_kinase"/>
</dbReference>
<organism evidence="10 11">
    <name type="scientific">Pseudarcicella hirudinis</name>
    <dbReference type="NCBI Taxonomy" id="1079859"/>
    <lineage>
        <taxon>Bacteria</taxon>
        <taxon>Pseudomonadati</taxon>
        <taxon>Bacteroidota</taxon>
        <taxon>Cytophagia</taxon>
        <taxon>Cytophagales</taxon>
        <taxon>Flectobacillaceae</taxon>
        <taxon>Pseudarcicella</taxon>
    </lineage>
</organism>
<proteinExistence type="predicted"/>
<dbReference type="SUPFAM" id="SSF55874">
    <property type="entry name" value="ATPase domain of HSP90 chaperone/DNA topoisomerase II/histidine kinase"/>
    <property type="match status" value="1"/>
</dbReference>
<evidence type="ECO:0000256" key="5">
    <source>
        <dbReference type="ARBA" id="ARBA00022692"/>
    </source>
</evidence>
<feature type="transmembrane region" description="Helical" evidence="8">
    <location>
        <begin position="7"/>
        <end position="28"/>
    </location>
</feature>
<evidence type="ECO:0000256" key="1">
    <source>
        <dbReference type="ARBA" id="ARBA00000085"/>
    </source>
</evidence>
<dbReference type="InterPro" id="IPR003661">
    <property type="entry name" value="HisK_dim/P_dom"/>
</dbReference>
<feature type="transmembrane region" description="Helical" evidence="8">
    <location>
        <begin position="130"/>
        <end position="150"/>
    </location>
</feature>
<keyword evidence="5 8" id="KW-0812">Transmembrane</keyword>
<dbReference type="GO" id="GO:0000155">
    <property type="term" value="F:phosphorelay sensor kinase activity"/>
    <property type="evidence" value="ECO:0007669"/>
    <property type="project" value="InterPro"/>
</dbReference>
<dbReference type="Pfam" id="PF00512">
    <property type="entry name" value="HisKA"/>
    <property type="match status" value="1"/>
</dbReference>
<evidence type="ECO:0000256" key="7">
    <source>
        <dbReference type="ARBA" id="ARBA00022989"/>
    </source>
</evidence>
<keyword evidence="7 8" id="KW-1133">Transmembrane helix</keyword>
<evidence type="ECO:0000256" key="8">
    <source>
        <dbReference type="SAM" id="Phobius"/>
    </source>
</evidence>
<comment type="catalytic activity">
    <reaction evidence="1">
        <text>ATP + protein L-histidine = ADP + protein N-phospho-L-histidine.</text>
        <dbReference type="EC" id="2.7.13.3"/>
    </reaction>
</comment>
<feature type="domain" description="Histidine kinase" evidence="9">
    <location>
        <begin position="216"/>
        <end position="395"/>
    </location>
</feature>
<evidence type="ECO:0000256" key="6">
    <source>
        <dbReference type="ARBA" id="ARBA00022777"/>
    </source>
</evidence>
<dbReference type="InterPro" id="IPR036097">
    <property type="entry name" value="HisK_dim/P_sf"/>
</dbReference>
<dbReference type="Proteomes" id="UP000199306">
    <property type="component" value="Unassembled WGS sequence"/>
</dbReference>
<keyword evidence="3" id="KW-0597">Phosphoprotein</keyword>
<dbReference type="SUPFAM" id="SSF47384">
    <property type="entry name" value="Homodimeric domain of signal transducing histidine kinase"/>
    <property type="match status" value="1"/>
</dbReference>
<dbReference type="GO" id="GO:0005886">
    <property type="term" value="C:plasma membrane"/>
    <property type="evidence" value="ECO:0007669"/>
    <property type="project" value="TreeGrafter"/>
</dbReference>
<dbReference type="SMART" id="SM00388">
    <property type="entry name" value="HisKA"/>
    <property type="match status" value="1"/>
</dbReference>
<accession>A0A1I5TV65</accession>
<dbReference type="InterPro" id="IPR036890">
    <property type="entry name" value="HATPase_C_sf"/>
</dbReference>
<dbReference type="STRING" id="1079859.SAMN04515674_106190"/>
<dbReference type="AlphaFoldDB" id="A0A1I5TV65"/>
<reference evidence="10 11" key="1">
    <citation type="submission" date="2016-10" db="EMBL/GenBank/DDBJ databases">
        <authorList>
            <person name="de Groot N.N."/>
        </authorList>
    </citation>
    <scope>NUCLEOTIDE SEQUENCE [LARGE SCALE GENOMIC DNA]</scope>
    <source>
        <strain evidence="11">E92,LMG 26720,CCM 7988</strain>
    </source>
</reference>
<dbReference type="PANTHER" id="PTHR45436:SF5">
    <property type="entry name" value="SENSOR HISTIDINE KINASE TRCS"/>
    <property type="match status" value="1"/>
</dbReference>
<dbReference type="InterPro" id="IPR005467">
    <property type="entry name" value="His_kinase_dom"/>
</dbReference>
<keyword evidence="11" id="KW-1185">Reference proteome</keyword>
<dbReference type="Pfam" id="PF02518">
    <property type="entry name" value="HATPase_c"/>
    <property type="match status" value="1"/>
</dbReference>